<dbReference type="OrthoDB" id="9810153at2"/>
<evidence type="ECO:0000313" key="4">
    <source>
        <dbReference type="Proteomes" id="UP000728106"/>
    </source>
</evidence>
<evidence type="ECO:0000256" key="1">
    <source>
        <dbReference type="SAM" id="SignalP"/>
    </source>
</evidence>
<dbReference type="GeneID" id="57979676"/>
<evidence type="ECO:0000313" key="2">
    <source>
        <dbReference type="EMBL" id="MBJ7632099.1"/>
    </source>
</evidence>
<dbReference type="Proteomes" id="UP000808038">
    <property type="component" value="Unassembled WGS sequence"/>
</dbReference>
<organism evidence="3 4">
    <name type="scientific">Weissella confusa</name>
    <name type="common">Lactobacillus confusus</name>
    <dbReference type="NCBI Taxonomy" id="1583"/>
    <lineage>
        <taxon>Bacteria</taxon>
        <taxon>Bacillati</taxon>
        <taxon>Bacillota</taxon>
        <taxon>Bacilli</taxon>
        <taxon>Lactobacillales</taxon>
        <taxon>Lactobacillaceae</taxon>
        <taxon>Weissella</taxon>
    </lineage>
</organism>
<dbReference type="Pfam" id="PF06207">
    <property type="entry name" value="DUF1002"/>
    <property type="match status" value="1"/>
</dbReference>
<keyword evidence="4" id="KW-1185">Reference proteome</keyword>
<dbReference type="RefSeq" id="WP_003607848.1">
    <property type="nucleotide sequence ID" value="NZ_ALXH01000115.1"/>
</dbReference>
<feature type="chain" id="PRO_5044546139" evidence="1">
    <location>
        <begin position="22"/>
        <end position="333"/>
    </location>
</feature>
<sequence>MKTSKVITTILLATSLIGATAVTTTVFVTPTAVVSAAGTTNVQNRALSKSYVVYGAGASDQSTLASTLGVTDNYTKLTTTGADAATYLNISGVADSAMISSVSIAPAEPGTGTLVNIKDYNGQNNITQVTSQQYAMAATMAGVNDVIITVTANSKVSGEAALAGVYKALATDGINLDESNTTAANDMLSATQTAVNENANDSSYPGKLTSAVTTTAGELAEKKQDGTNITVNVAINQLNVNLDKQGIAGKTSEAAVQQMGQALVGVANAPISDSKAFVDNAKDLSNKLENSAGDIMAKAKDFANSEDVKEAANWFVTNIWNPLVNFFKGLFNN</sequence>
<gene>
    <name evidence="3" type="ORF">HAU20_02290</name>
    <name evidence="2" type="ORF">HAU43_03135</name>
</gene>
<protein>
    <submittedName>
        <fullName evidence="3">DUF1002 domain-containing protein</fullName>
    </submittedName>
</protein>
<keyword evidence="1" id="KW-0732">Signal</keyword>
<name>A0A0R2F8E0_WEICO</name>
<accession>A0A0R2F8E0</accession>
<comment type="caution">
    <text evidence="3">The sequence shown here is derived from an EMBL/GenBank/DDBJ whole genome shotgun (WGS) entry which is preliminary data.</text>
</comment>
<proteinExistence type="predicted"/>
<dbReference type="AlphaFoldDB" id="A0A0R2F8E0"/>
<dbReference type="Proteomes" id="UP000728106">
    <property type="component" value="Unassembled WGS sequence"/>
</dbReference>
<reference evidence="3 4" key="2">
    <citation type="journal article" date="2021" name="Int. J. Food Microbiol.">
        <title>Safety demonstration of a microbial species for use in the food chain: Weissella confusa.</title>
        <authorList>
            <person name="Bourdichon F."/>
            <person name="Patrone V."/>
            <person name="Fontana A."/>
            <person name="Milani G."/>
            <person name="Morelli L."/>
        </authorList>
    </citation>
    <scope>NUCLEOTIDE SEQUENCE [LARGE SCALE GENOMIC DNA]</scope>
    <source>
        <strain evidence="2">CCUG 30943</strain>
        <strain evidence="3 4">CCUG 43002</strain>
    </source>
</reference>
<dbReference type="InterPro" id="IPR009343">
    <property type="entry name" value="DUF1002"/>
</dbReference>
<reference evidence="3" key="1">
    <citation type="submission" date="2020-02" db="EMBL/GenBank/DDBJ databases">
        <authorList>
            <person name="Fontana A."/>
            <person name="Patrone V."/>
            <person name="Morelli L."/>
        </authorList>
    </citation>
    <scope>NUCLEOTIDE SEQUENCE</scope>
    <source>
        <strain evidence="2">CCUG 30943</strain>
        <strain evidence="3">CCUG 43002</strain>
    </source>
</reference>
<evidence type="ECO:0000313" key="3">
    <source>
        <dbReference type="EMBL" id="MBJ7638218.1"/>
    </source>
</evidence>
<feature type="signal peptide" evidence="1">
    <location>
        <begin position="1"/>
        <end position="21"/>
    </location>
</feature>
<dbReference type="EMBL" id="JAAOCX010000003">
    <property type="protein sequence ID" value="MBJ7632099.1"/>
    <property type="molecule type" value="Genomic_DNA"/>
</dbReference>
<dbReference type="EMBL" id="JAAOCP010000002">
    <property type="protein sequence ID" value="MBJ7638218.1"/>
    <property type="molecule type" value="Genomic_DNA"/>
</dbReference>